<feature type="chain" id="PRO_5045080969" evidence="1">
    <location>
        <begin position="22"/>
        <end position="397"/>
    </location>
</feature>
<evidence type="ECO:0000313" key="3">
    <source>
        <dbReference type="Proteomes" id="UP001062901"/>
    </source>
</evidence>
<dbReference type="Proteomes" id="UP001062901">
    <property type="component" value="Unassembled WGS sequence"/>
</dbReference>
<evidence type="ECO:0000313" key="2">
    <source>
        <dbReference type="EMBL" id="GBQ08834.1"/>
    </source>
</evidence>
<name>A0ABQ0P184_9PROT</name>
<dbReference type="EMBL" id="BAQD01000143">
    <property type="protein sequence ID" value="GBQ08834.1"/>
    <property type="molecule type" value="Genomic_DNA"/>
</dbReference>
<comment type="caution">
    <text evidence="2">The sequence shown here is derived from an EMBL/GenBank/DDBJ whole genome shotgun (WGS) entry which is preliminary data.</text>
</comment>
<organism evidence="2 3">
    <name type="scientific">Saccharibacter floricola DSM 15669</name>
    <dbReference type="NCBI Taxonomy" id="1123227"/>
    <lineage>
        <taxon>Bacteria</taxon>
        <taxon>Pseudomonadati</taxon>
        <taxon>Pseudomonadota</taxon>
        <taxon>Alphaproteobacteria</taxon>
        <taxon>Acetobacterales</taxon>
        <taxon>Acetobacteraceae</taxon>
        <taxon>Saccharibacter</taxon>
    </lineage>
</organism>
<sequence>MRAFVLLLLAFAGLSSHTARAAPLPTLCTSEEDVVISGETPRGFASLCAGKNDVWHYRFGEPGHITYVFPRDNSPAQKNFVLKESLNEPADTIRGEIMRPRVSPDTRPDHMGSIFAFYDHGRFVYIFDEIRTIWGDHHHIIGKIAGIAFSHSSGTELTRLPFTRITAGSQWGDKLAKNSKLSLSFGHEAKPSDPYIYTGDFNITEQFSSLVQPTNIPPPILRDAHSDPEVSLCLPTEHILLSAETDHGYVSLCAGLHSWHYRTGTPNHLTYIFPADNSPPYKNFSFSRIKVISTIGDGDVYSFTDHHVQTTIFYVLDNRDDTLPTSEIAGLIQRKNHHIIKEILLKNTIDINNSLEDPSSFLIHLQLHEKLKSYDDDFVIPKKMKKLGFQYQGLPYP</sequence>
<evidence type="ECO:0000256" key="1">
    <source>
        <dbReference type="SAM" id="SignalP"/>
    </source>
</evidence>
<keyword evidence="1" id="KW-0732">Signal</keyword>
<keyword evidence="3" id="KW-1185">Reference proteome</keyword>
<proteinExistence type="predicted"/>
<gene>
    <name evidence="2" type="ORF">AA15669_1927</name>
</gene>
<protein>
    <submittedName>
        <fullName evidence="2">Uncharacterized protein</fullName>
    </submittedName>
</protein>
<reference evidence="2" key="1">
    <citation type="submission" date="2013-04" db="EMBL/GenBank/DDBJ databases">
        <title>The genome sequencing project of 58 acetic acid bacteria.</title>
        <authorList>
            <person name="Okamoto-Kainuma A."/>
            <person name="Ishikawa M."/>
            <person name="Umino S."/>
            <person name="Koizumi Y."/>
            <person name="Shiwa Y."/>
            <person name="Yoshikawa H."/>
            <person name="Matsutani M."/>
            <person name="Matsushita K."/>
        </authorList>
    </citation>
    <scope>NUCLEOTIDE SEQUENCE</scope>
    <source>
        <strain evidence="2">DSM 15669</strain>
    </source>
</reference>
<dbReference type="RefSeq" id="WP_264873727.1">
    <property type="nucleotide sequence ID" value="NZ_BAQD01000143.1"/>
</dbReference>
<feature type="signal peptide" evidence="1">
    <location>
        <begin position="1"/>
        <end position="21"/>
    </location>
</feature>
<accession>A0ABQ0P184</accession>